<gene>
    <name evidence="2" type="ORF">IQ63_37555</name>
</gene>
<accession>A0A0L0JKP9</accession>
<organism evidence="2 3">
    <name type="scientific">Streptomyces acidiscabies</name>
    <dbReference type="NCBI Taxonomy" id="42234"/>
    <lineage>
        <taxon>Bacteria</taxon>
        <taxon>Bacillati</taxon>
        <taxon>Actinomycetota</taxon>
        <taxon>Actinomycetes</taxon>
        <taxon>Kitasatosporales</taxon>
        <taxon>Streptomycetaceae</taxon>
        <taxon>Streptomyces</taxon>
    </lineage>
</organism>
<dbReference type="PATRIC" id="fig|42234.21.peg.7731"/>
<dbReference type="RefSeq" id="WP_050374605.1">
    <property type="nucleotide sequence ID" value="NZ_KQ257834.1"/>
</dbReference>
<evidence type="ECO:0000313" key="3">
    <source>
        <dbReference type="Proteomes" id="UP000037151"/>
    </source>
</evidence>
<evidence type="ECO:0000313" key="2">
    <source>
        <dbReference type="EMBL" id="KND26271.1"/>
    </source>
</evidence>
<protein>
    <submittedName>
        <fullName evidence="2">Uncharacterized protein</fullName>
    </submittedName>
</protein>
<comment type="caution">
    <text evidence="2">The sequence shown here is derived from an EMBL/GenBank/DDBJ whole genome shotgun (WGS) entry which is preliminary data.</text>
</comment>
<name>A0A0L0JKP9_9ACTN</name>
<sequence>MRVHRRVPASVRPGAGPVPVGPGVLLGAALLRAAAPVAAVLLLLRNGPGTGYALAACAAVWWAARTLDGVLVPRAARAVDHAARRSVLDALARAADARRLDPDDRELADAAHAAAGVAVRWEPKPGTAVGPAARLVRDAVTVSGVCAVLGAAYAPAGWLCAGAAVLAGAVRVRRPARADAAFGRTRWLALARRTRRRPVTARVSALAPALTAFLTAGTRPGLEAGAALAAVLLYRAGAALQDLTALRHGVAALSRVRALRTTAARPRAPRAPAERLTVRPLPGGGLRIRLTQPDPAGHPHATEIDAAPGTSVHLPTTRAATDVLHHLMTTTTGPVLMVPPAPLRLGFATLTDNITLDTRPLPARLVAGLPYGPRTLLSAQYSRGVDLDDDAWSTVTAARLTARLPAGPALICLAASPAPALARALDRARAQGACVLRLDPVPVTAAPEPV</sequence>
<reference evidence="3" key="1">
    <citation type="submission" date="2014-07" db="EMBL/GenBank/DDBJ databases">
        <title>Genome sequencing of plant-pathogenic Streptomyces species.</title>
        <authorList>
            <person name="Harrison J."/>
            <person name="Sapp M."/>
            <person name="Thwaites R."/>
            <person name="Studholme D.J."/>
        </authorList>
    </citation>
    <scope>NUCLEOTIDE SEQUENCE [LARGE SCALE GENOMIC DNA]</scope>
    <source>
        <strain evidence="3">NCPPB 4445</strain>
    </source>
</reference>
<dbReference type="EMBL" id="JPPY01000213">
    <property type="protein sequence ID" value="KND26271.1"/>
    <property type="molecule type" value="Genomic_DNA"/>
</dbReference>
<dbReference type="AlphaFoldDB" id="A0A0L0JKP9"/>
<proteinExistence type="predicted"/>
<evidence type="ECO:0000256" key="1">
    <source>
        <dbReference type="SAM" id="MobiDB-lite"/>
    </source>
</evidence>
<dbReference type="Proteomes" id="UP000037151">
    <property type="component" value="Unassembled WGS sequence"/>
</dbReference>
<feature type="region of interest" description="Disordered" evidence="1">
    <location>
        <begin position="263"/>
        <end position="285"/>
    </location>
</feature>